<organism evidence="6 7">
    <name type="scientific">Pseudooceanicola lipolyticus</name>
    <dbReference type="NCBI Taxonomy" id="2029104"/>
    <lineage>
        <taxon>Bacteria</taxon>
        <taxon>Pseudomonadati</taxon>
        <taxon>Pseudomonadota</taxon>
        <taxon>Alphaproteobacteria</taxon>
        <taxon>Rhodobacterales</taxon>
        <taxon>Paracoccaceae</taxon>
        <taxon>Pseudooceanicola</taxon>
    </lineage>
</organism>
<dbReference type="Proteomes" id="UP000231553">
    <property type="component" value="Unassembled WGS sequence"/>
</dbReference>
<feature type="chain" id="PRO_5014935173" evidence="4">
    <location>
        <begin position="26"/>
        <end position="316"/>
    </location>
</feature>
<keyword evidence="3 4" id="KW-0732">Signal</keyword>
<dbReference type="PANTHER" id="PTHR46847:SF1">
    <property type="entry name" value="D-ALLOSE-BINDING PERIPLASMIC PROTEIN-RELATED"/>
    <property type="match status" value="1"/>
</dbReference>
<dbReference type="CDD" id="cd01536">
    <property type="entry name" value="PBP1_ABC_sugar_binding-like"/>
    <property type="match status" value="1"/>
</dbReference>
<dbReference type="InterPro" id="IPR028082">
    <property type="entry name" value="Peripla_BP_I"/>
</dbReference>
<dbReference type="OrthoDB" id="44362at2"/>
<evidence type="ECO:0000256" key="3">
    <source>
        <dbReference type="ARBA" id="ARBA00022729"/>
    </source>
</evidence>
<dbReference type="Gene3D" id="3.40.50.2300">
    <property type="match status" value="2"/>
</dbReference>
<feature type="signal peptide" evidence="4">
    <location>
        <begin position="1"/>
        <end position="25"/>
    </location>
</feature>
<dbReference type="EMBL" id="PGTB01000001">
    <property type="protein sequence ID" value="PJE38584.1"/>
    <property type="molecule type" value="Genomic_DNA"/>
</dbReference>
<dbReference type="GO" id="GO:0030313">
    <property type="term" value="C:cell envelope"/>
    <property type="evidence" value="ECO:0007669"/>
    <property type="project" value="UniProtKB-SubCell"/>
</dbReference>
<dbReference type="PANTHER" id="PTHR46847">
    <property type="entry name" value="D-ALLOSE-BINDING PERIPLASMIC PROTEIN-RELATED"/>
    <property type="match status" value="1"/>
</dbReference>
<dbReference type="SUPFAM" id="SSF53822">
    <property type="entry name" value="Periplasmic binding protein-like I"/>
    <property type="match status" value="1"/>
</dbReference>
<name>A0A2M8J747_9RHOB</name>
<dbReference type="Pfam" id="PF13407">
    <property type="entry name" value="Peripla_BP_4"/>
    <property type="match status" value="1"/>
</dbReference>
<evidence type="ECO:0000256" key="1">
    <source>
        <dbReference type="ARBA" id="ARBA00004196"/>
    </source>
</evidence>
<reference evidence="6 7" key="1">
    <citation type="journal article" date="2018" name="Int. J. Syst. Evol. Microbiol.">
        <title>Pseudooceanicola lipolyticus sp. nov., a marine alphaproteobacterium, reclassification of Oceanicola flagellatus as Pseudooceanicola flagellatus comb. nov. and emended description of the genus Pseudooceanicola.</title>
        <authorList>
            <person name="Huang M.-M."/>
            <person name="Guo L.-L."/>
            <person name="Wu Y.-H."/>
            <person name="Lai Q.-L."/>
            <person name="Shao Z.-Z."/>
            <person name="Wang C.-S."/>
            <person name="Wu M."/>
            <person name="Xu X.-W."/>
        </authorList>
    </citation>
    <scope>NUCLEOTIDE SEQUENCE [LARGE SCALE GENOMIC DNA]</scope>
    <source>
        <strain evidence="6 7">157</strain>
    </source>
</reference>
<dbReference type="AlphaFoldDB" id="A0A2M8J747"/>
<dbReference type="InterPro" id="IPR025997">
    <property type="entry name" value="SBP_2_dom"/>
</dbReference>
<evidence type="ECO:0000259" key="5">
    <source>
        <dbReference type="Pfam" id="PF13407"/>
    </source>
</evidence>
<feature type="domain" description="Periplasmic binding protein" evidence="5">
    <location>
        <begin position="34"/>
        <end position="283"/>
    </location>
</feature>
<keyword evidence="7" id="KW-1185">Reference proteome</keyword>
<sequence length="316" mass="33688">MKTSRLLKPIAMAVAGITLAGQAAAFELGVVAFQMSSETHARCANAVEARATELGWEAQILNSNGALQTHAEQLDNLIQKGVDGLVVCMSKPVEADGQFEAAKAAGIPVISVMSGSSPHTLFDIQVNEYGVGADAALYLLGMINFRGNLLVQRFEANAGTRIRGKILDSVLSENTAVQIVGEHSMARTQSWREDVRNGMQALILQQTGNFDGVWASFDGQAFVIDDLLLAAGMSKGDVPLISIDGGEEAFRRIKDENSMMTATVSIPFEEMGTAAVDAMQAIAVEGVEKETLVPGPYMFMNAVLVDASNVDEFLSE</sequence>
<comment type="subcellular location">
    <subcellularLocation>
        <location evidence="1">Cell envelope</location>
    </subcellularLocation>
</comment>
<evidence type="ECO:0000256" key="4">
    <source>
        <dbReference type="SAM" id="SignalP"/>
    </source>
</evidence>
<proteinExistence type="inferred from homology"/>
<dbReference type="RefSeq" id="WP_100160713.1">
    <property type="nucleotide sequence ID" value="NZ_PGTB01000001.1"/>
</dbReference>
<gene>
    <name evidence="6" type="ORF">CVM52_00190</name>
</gene>
<protein>
    <submittedName>
        <fullName evidence="6">LacI family transcriptional regulator</fullName>
    </submittedName>
</protein>
<evidence type="ECO:0000313" key="7">
    <source>
        <dbReference type="Proteomes" id="UP000231553"/>
    </source>
</evidence>
<comment type="similarity">
    <text evidence="2">Belongs to the bacterial solute-binding protein 2 family.</text>
</comment>
<dbReference type="GO" id="GO:0030246">
    <property type="term" value="F:carbohydrate binding"/>
    <property type="evidence" value="ECO:0007669"/>
    <property type="project" value="UniProtKB-ARBA"/>
</dbReference>
<evidence type="ECO:0000313" key="6">
    <source>
        <dbReference type="EMBL" id="PJE38584.1"/>
    </source>
</evidence>
<evidence type="ECO:0000256" key="2">
    <source>
        <dbReference type="ARBA" id="ARBA00007639"/>
    </source>
</evidence>
<accession>A0A2M8J747</accession>
<comment type="caution">
    <text evidence="6">The sequence shown here is derived from an EMBL/GenBank/DDBJ whole genome shotgun (WGS) entry which is preliminary data.</text>
</comment>